<reference evidence="2 3" key="1">
    <citation type="submission" date="2023-07" db="EMBL/GenBank/DDBJ databases">
        <title>Genomic Encyclopedia of Type Strains, Phase IV (KMG-IV): sequencing the most valuable type-strain genomes for metagenomic binning, comparative biology and taxonomic classification.</title>
        <authorList>
            <person name="Goeker M."/>
        </authorList>
    </citation>
    <scope>NUCLEOTIDE SEQUENCE [LARGE SCALE GENOMIC DNA]</scope>
    <source>
        <strain evidence="2 3">T98</strain>
    </source>
</reference>
<dbReference type="SFLD" id="SFLDS00003">
    <property type="entry name" value="Haloacid_Dehalogenase"/>
    <property type="match status" value="1"/>
</dbReference>
<evidence type="ECO:0000256" key="1">
    <source>
        <dbReference type="ARBA" id="ARBA00022801"/>
    </source>
</evidence>
<name>A0ABU3HEB1_9BACL</name>
<dbReference type="PANTHER" id="PTHR43316">
    <property type="entry name" value="HYDROLASE, HALOACID DELAHOGENASE-RELATED"/>
    <property type="match status" value="1"/>
</dbReference>
<gene>
    <name evidence="2" type="ORF">J2Z22_004723</name>
</gene>
<dbReference type="PANTHER" id="PTHR43316:SF3">
    <property type="entry name" value="HALOACID DEHALOGENASE, TYPE II (AFU_ORTHOLOGUE AFUA_2G07750)-RELATED"/>
    <property type="match status" value="1"/>
</dbReference>
<dbReference type="Pfam" id="PF13419">
    <property type="entry name" value="HAD_2"/>
    <property type="match status" value="1"/>
</dbReference>
<dbReference type="SUPFAM" id="SSF56784">
    <property type="entry name" value="HAD-like"/>
    <property type="match status" value="1"/>
</dbReference>
<keyword evidence="3" id="KW-1185">Reference proteome</keyword>
<dbReference type="InterPro" id="IPR041492">
    <property type="entry name" value="HAD_2"/>
</dbReference>
<protein>
    <submittedName>
        <fullName evidence="2">Hydrolase of the HAD superfamily</fullName>
    </submittedName>
</protein>
<dbReference type="NCBIfam" id="TIGR01509">
    <property type="entry name" value="HAD-SF-IA-v3"/>
    <property type="match status" value="1"/>
</dbReference>
<keyword evidence="1 2" id="KW-0378">Hydrolase</keyword>
<accession>A0ABU3HEB1</accession>
<proteinExistence type="predicted"/>
<dbReference type="GO" id="GO:0016787">
    <property type="term" value="F:hydrolase activity"/>
    <property type="evidence" value="ECO:0007669"/>
    <property type="project" value="UniProtKB-KW"/>
</dbReference>
<sequence>MSYRTSGKEIKAILFDSGRVLNGPRTGHWFITPNFFNFIDDKKFRSIDKKSRDRAFHNANAYISKQNLIRNEAEEFYHFAEYYRIFSDELSELGLTDDLIKLIATDLVYNYEKYKFYTDVIELIPELSRTYKLAVVSDAWPSLDNVFRRAGLRDYFSSFIISSVIGVSKPHELMYRAALEELNMSPNEVLFIDDNVRNCDGAEQLGIRSIVLSRDWKLYFYNKMTCKKHDVVRNLNDVIRRLR</sequence>
<evidence type="ECO:0000313" key="2">
    <source>
        <dbReference type="EMBL" id="MDT3429123.1"/>
    </source>
</evidence>
<dbReference type="EMBL" id="JAUSUY010000036">
    <property type="protein sequence ID" value="MDT3429123.1"/>
    <property type="molecule type" value="Genomic_DNA"/>
</dbReference>
<evidence type="ECO:0000313" key="3">
    <source>
        <dbReference type="Proteomes" id="UP001248709"/>
    </source>
</evidence>
<dbReference type="InterPro" id="IPR051540">
    <property type="entry name" value="S-2-haloacid_dehalogenase"/>
</dbReference>
<dbReference type="InterPro" id="IPR006439">
    <property type="entry name" value="HAD-SF_hydro_IA"/>
</dbReference>
<dbReference type="RefSeq" id="WP_025696464.1">
    <property type="nucleotide sequence ID" value="NZ_JAUSUY010000036.1"/>
</dbReference>
<dbReference type="NCBIfam" id="TIGR01549">
    <property type="entry name" value="HAD-SF-IA-v1"/>
    <property type="match status" value="1"/>
</dbReference>
<organism evidence="2 3">
    <name type="scientific">Paenibacillus forsythiae</name>
    <dbReference type="NCBI Taxonomy" id="365616"/>
    <lineage>
        <taxon>Bacteria</taxon>
        <taxon>Bacillati</taxon>
        <taxon>Bacillota</taxon>
        <taxon>Bacilli</taxon>
        <taxon>Bacillales</taxon>
        <taxon>Paenibacillaceae</taxon>
        <taxon>Paenibacillus</taxon>
    </lineage>
</organism>
<dbReference type="SFLD" id="SFLDG01129">
    <property type="entry name" value="C1.5:_HAD__Beta-PGM__Phosphata"/>
    <property type="match status" value="1"/>
</dbReference>
<dbReference type="InterPro" id="IPR023214">
    <property type="entry name" value="HAD_sf"/>
</dbReference>
<dbReference type="Gene3D" id="3.40.50.1000">
    <property type="entry name" value="HAD superfamily/HAD-like"/>
    <property type="match status" value="1"/>
</dbReference>
<comment type="caution">
    <text evidence="2">The sequence shown here is derived from an EMBL/GenBank/DDBJ whole genome shotgun (WGS) entry which is preliminary data.</text>
</comment>
<dbReference type="InterPro" id="IPR036412">
    <property type="entry name" value="HAD-like_sf"/>
</dbReference>
<dbReference type="Proteomes" id="UP001248709">
    <property type="component" value="Unassembled WGS sequence"/>
</dbReference>